<comment type="catalytic activity">
    <reaction evidence="20">
        <text>(15S)-hydroxy-(5Z,8Z,11Z,13E)-eicosatetraenoate + NAD(+) = 15-oxo-(5Z,8Z,11Z,13E)-eicosatetraenoate + NADH + H(+)</text>
        <dbReference type="Rhea" id="RHEA:23260"/>
        <dbReference type="ChEBI" id="CHEBI:15378"/>
        <dbReference type="ChEBI" id="CHEBI:57409"/>
        <dbReference type="ChEBI" id="CHEBI:57410"/>
        <dbReference type="ChEBI" id="CHEBI:57540"/>
        <dbReference type="ChEBI" id="CHEBI:57945"/>
        <dbReference type="EC" id="1.1.1.232"/>
    </reaction>
    <physiologicalReaction direction="left-to-right" evidence="20">
        <dbReference type="Rhea" id="RHEA:23261"/>
    </physiologicalReaction>
</comment>
<dbReference type="GO" id="GO:0005737">
    <property type="term" value="C:cytoplasm"/>
    <property type="evidence" value="ECO:0007669"/>
    <property type="project" value="TreeGrafter"/>
</dbReference>
<dbReference type="Pfam" id="PF00106">
    <property type="entry name" value="adh_short"/>
    <property type="match status" value="1"/>
</dbReference>
<dbReference type="OrthoDB" id="5840532at2759"/>
<evidence type="ECO:0000256" key="10">
    <source>
        <dbReference type="ARBA" id="ARBA00047672"/>
    </source>
</evidence>
<evidence type="ECO:0000256" key="4">
    <source>
        <dbReference type="ARBA" id="ARBA00039060"/>
    </source>
</evidence>
<evidence type="ECO:0000313" key="23">
    <source>
        <dbReference type="EMBL" id="OWF37771.1"/>
    </source>
</evidence>
<dbReference type="GO" id="GO:0016404">
    <property type="term" value="F:15-hydroxyprostaglandin dehydrogenase (NAD+) activity"/>
    <property type="evidence" value="ECO:0007669"/>
    <property type="project" value="UniProtKB-EC"/>
</dbReference>
<comment type="catalytic activity">
    <reaction evidence="11">
        <text>14-hydroxy-(4Z,7Z,10Z,12E,16Z,19Z)-docosahexaenoate + NAD(+) = 14-oxo-(4Z,7Z,10Z,12E,16Z,19Z)-docosahexaenoate + NADH + H(+)</text>
        <dbReference type="Rhea" id="RHEA:48952"/>
        <dbReference type="ChEBI" id="CHEBI:15378"/>
        <dbReference type="ChEBI" id="CHEBI:57540"/>
        <dbReference type="ChEBI" id="CHEBI:57945"/>
        <dbReference type="ChEBI" id="CHEBI:90866"/>
        <dbReference type="ChEBI" id="CHEBI:90867"/>
    </reaction>
    <physiologicalReaction direction="left-to-right" evidence="11">
        <dbReference type="Rhea" id="RHEA:48953"/>
    </physiologicalReaction>
</comment>
<dbReference type="PRINTS" id="PR00080">
    <property type="entry name" value="SDRFAMILY"/>
</dbReference>
<comment type="catalytic activity">
    <reaction evidence="15">
        <text>resolvin D2 + NAD(+) = 7-oxoresolvin D2 + NADH + H(+)</text>
        <dbReference type="Rhea" id="RHEA:53584"/>
        <dbReference type="ChEBI" id="CHEBI:15378"/>
        <dbReference type="ChEBI" id="CHEBI:57540"/>
        <dbReference type="ChEBI" id="CHEBI:57945"/>
        <dbReference type="ChEBI" id="CHEBI:133367"/>
        <dbReference type="ChEBI" id="CHEBI:137497"/>
    </reaction>
    <physiologicalReaction direction="left-to-right" evidence="15">
        <dbReference type="Rhea" id="RHEA:53585"/>
    </physiologicalReaction>
</comment>
<evidence type="ECO:0000256" key="17">
    <source>
        <dbReference type="ARBA" id="ARBA00048611"/>
    </source>
</evidence>
<dbReference type="PRINTS" id="PR00081">
    <property type="entry name" value="GDHRDH"/>
</dbReference>
<reference evidence="23 24" key="1">
    <citation type="journal article" date="2017" name="Nat. Ecol. Evol.">
        <title>Scallop genome provides insights into evolution of bilaterian karyotype and development.</title>
        <authorList>
            <person name="Wang S."/>
            <person name="Zhang J."/>
            <person name="Jiao W."/>
            <person name="Li J."/>
            <person name="Xun X."/>
            <person name="Sun Y."/>
            <person name="Guo X."/>
            <person name="Huan P."/>
            <person name="Dong B."/>
            <person name="Zhang L."/>
            <person name="Hu X."/>
            <person name="Sun X."/>
            <person name="Wang J."/>
            <person name="Zhao C."/>
            <person name="Wang Y."/>
            <person name="Wang D."/>
            <person name="Huang X."/>
            <person name="Wang R."/>
            <person name="Lv J."/>
            <person name="Li Y."/>
            <person name="Zhang Z."/>
            <person name="Liu B."/>
            <person name="Lu W."/>
            <person name="Hui Y."/>
            <person name="Liang J."/>
            <person name="Zhou Z."/>
            <person name="Hou R."/>
            <person name="Li X."/>
            <person name="Liu Y."/>
            <person name="Li H."/>
            <person name="Ning X."/>
            <person name="Lin Y."/>
            <person name="Zhao L."/>
            <person name="Xing Q."/>
            <person name="Dou J."/>
            <person name="Li Y."/>
            <person name="Mao J."/>
            <person name="Guo H."/>
            <person name="Dou H."/>
            <person name="Li T."/>
            <person name="Mu C."/>
            <person name="Jiang W."/>
            <person name="Fu Q."/>
            <person name="Fu X."/>
            <person name="Miao Y."/>
            <person name="Liu J."/>
            <person name="Yu Q."/>
            <person name="Li R."/>
            <person name="Liao H."/>
            <person name="Li X."/>
            <person name="Kong Y."/>
            <person name="Jiang Z."/>
            <person name="Chourrout D."/>
            <person name="Li R."/>
            <person name="Bao Z."/>
        </authorList>
    </citation>
    <scope>NUCLEOTIDE SEQUENCE [LARGE SCALE GENOMIC DNA]</scope>
    <source>
        <strain evidence="23 24">PY_sf001</strain>
    </source>
</reference>
<dbReference type="Gene3D" id="3.40.50.720">
    <property type="entry name" value="NAD(P)-binding Rossmann-like Domain"/>
    <property type="match status" value="1"/>
</dbReference>
<evidence type="ECO:0000256" key="8">
    <source>
        <dbReference type="ARBA" id="ARBA00045705"/>
    </source>
</evidence>
<keyword evidence="24" id="KW-1185">Reference proteome</keyword>
<comment type="catalytic activity">
    <reaction evidence="13">
        <text>(11R)-hydroxy-(5Z,8Z,12E,14Z)-eicosatetraenoate + NAD(+) = 11-oxo-(5Z,8Z,12E,14Z)-eicosatetraenoate + NADH + H(+)</text>
        <dbReference type="Rhea" id="RHEA:48640"/>
        <dbReference type="ChEBI" id="CHEBI:15378"/>
        <dbReference type="ChEBI" id="CHEBI:57540"/>
        <dbReference type="ChEBI" id="CHEBI:57945"/>
        <dbReference type="ChEBI" id="CHEBI:78836"/>
        <dbReference type="ChEBI" id="CHEBI:90697"/>
    </reaction>
    <physiologicalReaction direction="left-to-right" evidence="13">
        <dbReference type="Rhea" id="RHEA:48641"/>
    </physiologicalReaction>
</comment>
<comment type="function">
    <text evidence="8">Catalyzes the NAD-dependent dehydrogenation (oxidation) of a broad array of hydroxylated polyunsaturated fatty acids (mainly eicosanoids and docosanoids, including prostaglandins, lipoxins and resolvins), yielding their corresponding keto (oxo) metabolites. Decreases the levels of the pro-proliferative prostaglandins such as prostaglandin E2 (whose activity is increased in cancer because of an increase in the expression of cyclooxygenase 2) and generates oxo-fatty acid products that can profoundly influence cell function by abrogating pro-inflammatory cytokine expression. Converts resolvins E1, D1 and D2 to their oxo products, which represents a mode of resolvin inactivation. Resolvin E1 plays important roles during the resolution phase of acute inflammation, while resolvins D1 and D2 have a unique role in obesity-induced adipose inflammation.</text>
</comment>
<protein>
    <recommendedName>
        <fullName evidence="5">15-hydroxyprostaglandin dehydrogenase [NAD(+)]</fullName>
        <ecNumber evidence="3">1.1.1.141</ecNumber>
        <ecNumber evidence="4">1.1.1.232</ecNumber>
    </recommendedName>
    <alternativeName>
        <fullName evidence="7">Eicosanoid/docosanoid dehydrogenase [NAD(+)]</fullName>
    </alternativeName>
    <alternativeName>
        <fullName evidence="6">Prostaglandin dehydrogenase 1</fullName>
    </alternativeName>
</protein>
<comment type="catalytic activity">
    <reaction evidence="17">
        <text>prostaglandin A1 + NAD(+) = 15-oxo-prostaglandin A1 + NADH + H(+)</text>
        <dbReference type="Rhea" id="RHEA:41263"/>
        <dbReference type="ChEBI" id="CHEBI:15378"/>
        <dbReference type="ChEBI" id="CHEBI:57398"/>
        <dbReference type="ChEBI" id="CHEBI:57540"/>
        <dbReference type="ChEBI" id="CHEBI:57945"/>
        <dbReference type="ChEBI" id="CHEBI:85072"/>
    </reaction>
    <physiologicalReaction direction="left-to-right" evidence="17">
        <dbReference type="Rhea" id="RHEA:41264"/>
    </physiologicalReaction>
</comment>
<comment type="catalytic activity">
    <reaction evidence="16">
        <text>lipoxin A4 + NAD(+) = 15-oxo-(5S,6R)-dihydroxy-(7E,9E,11Z,13E)-eicosatetraenoate + NADH + H(+)</text>
        <dbReference type="Rhea" id="RHEA:41572"/>
        <dbReference type="ChEBI" id="CHEBI:15378"/>
        <dbReference type="ChEBI" id="CHEBI:57540"/>
        <dbReference type="ChEBI" id="CHEBI:57945"/>
        <dbReference type="ChEBI" id="CHEBI:67026"/>
        <dbReference type="ChEBI" id="CHEBI:78311"/>
    </reaction>
    <physiologicalReaction direction="left-to-right" evidence="16">
        <dbReference type="Rhea" id="RHEA:41573"/>
    </physiologicalReaction>
</comment>
<evidence type="ECO:0000256" key="16">
    <source>
        <dbReference type="ARBA" id="ARBA00048535"/>
    </source>
</evidence>
<comment type="catalytic activity">
    <reaction evidence="21">
        <text>resolvin E1 + NAD(+) = 18-oxo-resolvin E1 + NADH + H(+)</text>
        <dbReference type="Rhea" id="RHEA:49244"/>
        <dbReference type="ChEBI" id="CHEBI:15378"/>
        <dbReference type="ChEBI" id="CHEBI:57540"/>
        <dbReference type="ChEBI" id="CHEBI:57945"/>
        <dbReference type="ChEBI" id="CHEBI:91000"/>
        <dbReference type="ChEBI" id="CHEBI:91001"/>
    </reaction>
    <physiologicalReaction direction="left-to-right" evidence="21">
        <dbReference type="Rhea" id="RHEA:49245"/>
    </physiologicalReaction>
</comment>
<proteinExistence type="inferred from homology"/>
<evidence type="ECO:0000256" key="7">
    <source>
        <dbReference type="ARBA" id="ARBA00042026"/>
    </source>
</evidence>
<comment type="similarity">
    <text evidence="1 22">Belongs to the short-chain dehydrogenases/reductases (SDR) family.</text>
</comment>
<evidence type="ECO:0000256" key="12">
    <source>
        <dbReference type="ARBA" id="ARBA00048140"/>
    </source>
</evidence>
<dbReference type="EC" id="1.1.1.141" evidence="3"/>
<evidence type="ECO:0000256" key="1">
    <source>
        <dbReference type="ARBA" id="ARBA00006484"/>
    </source>
</evidence>
<dbReference type="EMBL" id="NEDP02005580">
    <property type="protein sequence ID" value="OWF37771.1"/>
    <property type="molecule type" value="Genomic_DNA"/>
</dbReference>
<evidence type="ECO:0000256" key="13">
    <source>
        <dbReference type="ARBA" id="ARBA00048144"/>
    </source>
</evidence>
<evidence type="ECO:0000256" key="18">
    <source>
        <dbReference type="ARBA" id="ARBA00048739"/>
    </source>
</evidence>
<organism evidence="23 24">
    <name type="scientific">Mizuhopecten yessoensis</name>
    <name type="common">Japanese scallop</name>
    <name type="synonym">Patinopecten yessoensis</name>
    <dbReference type="NCBI Taxonomy" id="6573"/>
    <lineage>
        <taxon>Eukaryota</taxon>
        <taxon>Metazoa</taxon>
        <taxon>Spiralia</taxon>
        <taxon>Lophotrochozoa</taxon>
        <taxon>Mollusca</taxon>
        <taxon>Bivalvia</taxon>
        <taxon>Autobranchia</taxon>
        <taxon>Pteriomorphia</taxon>
        <taxon>Pectinida</taxon>
        <taxon>Pectinoidea</taxon>
        <taxon>Pectinidae</taxon>
        <taxon>Mizuhopecten</taxon>
    </lineage>
</organism>
<dbReference type="PANTHER" id="PTHR44229:SF4">
    <property type="entry name" value="15-HYDROXYPROSTAGLANDIN DEHYDROGENASE [NAD(+)]"/>
    <property type="match status" value="1"/>
</dbReference>
<evidence type="ECO:0000313" key="24">
    <source>
        <dbReference type="Proteomes" id="UP000242188"/>
    </source>
</evidence>
<keyword evidence="2" id="KW-0560">Oxidoreductase</keyword>
<evidence type="ECO:0000256" key="6">
    <source>
        <dbReference type="ARBA" id="ARBA00041812"/>
    </source>
</evidence>
<evidence type="ECO:0000256" key="19">
    <source>
        <dbReference type="ARBA" id="ARBA00048921"/>
    </source>
</evidence>
<dbReference type="SMR" id="A0A210PMR8"/>
<evidence type="ECO:0000256" key="2">
    <source>
        <dbReference type="ARBA" id="ARBA00023002"/>
    </source>
</evidence>
<evidence type="ECO:0000256" key="5">
    <source>
        <dbReference type="ARBA" id="ARBA00040276"/>
    </source>
</evidence>
<evidence type="ECO:0000256" key="3">
    <source>
        <dbReference type="ARBA" id="ARBA00038968"/>
    </source>
</evidence>
<dbReference type="InterPro" id="IPR036291">
    <property type="entry name" value="NAD(P)-bd_dom_sf"/>
</dbReference>
<dbReference type="PROSITE" id="PS00061">
    <property type="entry name" value="ADH_SHORT"/>
    <property type="match status" value="1"/>
</dbReference>
<evidence type="ECO:0000256" key="21">
    <source>
        <dbReference type="ARBA" id="ARBA00049188"/>
    </source>
</evidence>
<dbReference type="SUPFAM" id="SSF51735">
    <property type="entry name" value="NAD(P)-binding Rossmann-fold domains"/>
    <property type="match status" value="1"/>
</dbReference>
<evidence type="ECO:0000256" key="20">
    <source>
        <dbReference type="ARBA" id="ARBA00049151"/>
    </source>
</evidence>
<sequence>MRMQVANKVALITGSGKGLGKAFAGALLARGARVCLSDVDPKTLQATYDEYASQFGKENVCSTPCDVTVESNLKDVFAEARQNFKGLDIVVNNAGIADESTWDKMVDINLKGVMRGTLMGMDAMKSTNGGKGGIIINIASMAGLLPVGHVPAYTATKHGVVAYTKSWAINTETLNNNIRLVCLCPAYTDTDIIKMPENAVCGKSLANASLQELGVMSVDTVVAAFLKLLDDSDNHGKALSVMKGKGMQYF</sequence>
<comment type="catalytic activity">
    <reaction evidence="18">
        <text>prostaglandin E2 + NAD(+) = 15-oxoprostaglandin E2 + NADH + H(+)</text>
        <dbReference type="Rhea" id="RHEA:11876"/>
        <dbReference type="ChEBI" id="CHEBI:15378"/>
        <dbReference type="ChEBI" id="CHEBI:57400"/>
        <dbReference type="ChEBI" id="CHEBI:57540"/>
        <dbReference type="ChEBI" id="CHEBI:57945"/>
        <dbReference type="ChEBI" id="CHEBI:606564"/>
        <dbReference type="EC" id="1.1.1.141"/>
    </reaction>
    <physiologicalReaction direction="left-to-right" evidence="18">
        <dbReference type="Rhea" id="RHEA:11877"/>
    </physiologicalReaction>
</comment>
<dbReference type="Proteomes" id="UP000242188">
    <property type="component" value="Unassembled WGS sequence"/>
</dbReference>
<comment type="caution">
    <text evidence="23">The sequence shown here is derived from an EMBL/GenBank/DDBJ whole genome shotgun (WGS) entry which is preliminary data.</text>
</comment>
<dbReference type="AlphaFoldDB" id="A0A210PMR8"/>
<dbReference type="EC" id="1.1.1.232" evidence="4"/>
<dbReference type="GO" id="GO:0047034">
    <property type="term" value="F:15-hydroxyicosatetraenoate dehydrogenase activity"/>
    <property type="evidence" value="ECO:0007669"/>
    <property type="project" value="UniProtKB-EC"/>
</dbReference>
<comment type="catalytic activity">
    <reaction evidence="14">
        <text>resolvin D1 + NAD(+) = 17-oxoresolvin D1 + NADH + H(+)</text>
        <dbReference type="Rhea" id="RHEA:50128"/>
        <dbReference type="ChEBI" id="CHEBI:15378"/>
        <dbReference type="ChEBI" id="CHEBI:57540"/>
        <dbReference type="ChEBI" id="CHEBI:57945"/>
        <dbReference type="ChEBI" id="CHEBI:132079"/>
        <dbReference type="ChEBI" id="CHEBI:132081"/>
    </reaction>
    <physiologicalReaction direction="left-to-right" evidence="14">
        <dbReference type="Rhea" id="RHEA:50129"/>
    </physiologicalReaction>
</comment>
<comment type="catalytic activity">
    <reaction evidence="10">
        <text>resolvin D1 + NAD(+) = 8-oxoresolvin D1 + NADH + H(+)</text>
        <dbReference type="Rhea" id="RHEA:50124"/>
        <dbReference type="ChEBI" id="CHEBI:15378"/>
        <dbReference type="ChEBI" id="CHEBI:57540"/>
        <dbReference type="ChEBI" id="CHEBI:57945"/>
        <dbReference type="ChEBI" id="CHEBI:132079"/>
        <dbReference type="ChEBI" id="CHEBI:132080"/>
    </reaction>
    <physiologicalReaction direction="left-to-right" evidence="10">
        <dbReference type="Rhea" id="RHEA:50125"/>
    </physiologicalReaction>
</comment>
<name>A0A210PMR8_MIZYE</name>
<evidence type="ECO:0000256" key="15">
    <source>
        <dbReference type="ARBA" id="ARBA00048393"/>
    </source>
</evidence>
<evidence type="ECO:0000256" key="14">
    <source>
        <dbReference type="ARBA" id="ARBA00048170"/>
    </source>
</evidence>
<evidence type="ECO:0000256" key="9">
    <source>
        <dbReference type="ARBA" id="ARBA00047325"/>
    </source>
</evidence>
<comment type="catalytic activity">
    <reaction evidence="19">
        <text>resolvin D2 + NAD(+) = 16-oxoresolvin D2 + NADH + H(+)</text>
        <dbReference type="Rhea" id="RHEA:53588"/>
        <dbReference type="ChEBI" id="CHEBI:15378"/>
        <dbReference type="ChEBI" id="CHEBI:57540"/>
        <dbReference type="ChEBI" id="CHEBI:57945"/>
        <dbReference type="ChEBI" id="CHEBI:133367"/>
        <dbReference type="ChEBI" id="CHEBI:137498"/>
    </reaction>
    <physiologicalReaction direction="left-to-right" evidence="19">
        <dbReference type="Rhea" id="RHEA:53589"/>
    </physiologicalReaction>
</comment>
<dbReference type="PANTHER" id="PTHR44229">
    <property type="entry name" value="15-HYDROXYPROSTAGLANDIN DEHYDROGENASE [NAD(+)]"/>
    <property type="match status" value="1"/>
</dbReference>
<comment type="catalytic activity">
    <reaction evidence="12">
        <text>15-oxo-(5S,6R)-dihydroxy-(7E,9E,11Z)-eicosatrienoate + NADH + H(+) = (5S,6R,15S)-trihydroxy-(7E,9E,11Z)-eicosatrienoate + NAD(+)</text>
        <dbReference type="Rhea" id="RHEA:41596"/>
        <dbReference type="ChEBI" id="CHEBI:15378"/>
        <dbReference type="ChEBI" id="CHEBI:57540"/>
        <dbReference type="ChEBI" id="CHEBI:57945"/>
        <dbReference type="ChEBI" id="CHEBI:78325"/>
        <dbReference type="ChEBI" id="CHEBI:78329"/>
    </reaction>
    <physiologicalReaction direction="left-to-right" evidence="12">
        <dbReference type="Rhea" id="RHEA:41597"/>
    </physiologicalReaction>
</comment>
<comment type="catalytic activity">
    <reaction evidence="9">
        <text>prostaglandin E1 + NAD(+) = 15-oxoprostaglandin E1 + NADH + H(+)</text>
        <dbReference type="Rhea" id="RHEA:16477"/>
        <dbReference type="ChEBI" id="CHEBI:15378"/>
        <dbReference type="ChEBI" id="CHEBI:57397"/>
        <dbReference type="ChEBI" id="CHEBI:57401"/>
        <dbReference type="ChEBI" id="CHEBI:57540"/>
        <dbReference type="ChEBI" id="CHEBI:57945"/>
    </reaction>
    <physiologicalReaction direction="left-to-right" evidence="9">
        <dbReference type="Rhea" id="RHEA:16478"/>
    </physiologicalReaction>
</comment>
<accession>A0A210PMR8</accession>
<gene>
    <name evidence="23" type="ORF">KP79_PYT15628</name>
</gene>
<dbReference type="STRING" id="6573.A0A210PMR8"/>
<evidence type="ECO:0000256" key="11">
    <source>
        <dbReference type="ARBA" id="ARBA00048008"/>
    </source>
</evidence>
<dbReference type="InterPro" id="IPR020904">
    <property type="entry name" value="Sc_DH/Rdtase_CS"/>
</dbReference>
<dbReference type="InterPro" id="IPR002347">
    <property type="entry name" value="SDR_fam"/>
</dbReference>
<evidence type="ECO:0000256" key="22">
    <source>
        <dbReference type="RuleBase" id="RU000363"/>
    </source>
</evidence>